<comment type="caution">
    <text evidence="1">The sequence shown here is derived from an EMBL/GenBank/DDBJ whole genome shotgun (WGS) entry which is preliminary data.</text>
</comment>
<proteinExistence type="predicted"/>
<evidence type="ECO:0000313" key="2">
    <source>
        <dbReference type="Proteomes" id="UP000728185"/>
    </source>
</evidence>
<reference evidence="1" key="1">
    <citation type="submission" date="2019-05" db="EMBL/GenBank/DDBJ databases">
        <title>Annotation for the trematode Fasciolopsis buski.</title>
        <authorList>
            <person name="Choi Y.-J."/>
        </authorList>
    </citation>
    <scope>NUCLEOTIDE SEQUENCE</scope>
    <source>
        <strain evidence="1">HT</strain>
        <tissue evidence="1">Whole worm</tissue>
    </source>
</reference>
<dbReference type="PANTHER" id="PTHR16537">
    <property type="entry name" value="SJOEGREN SYNDROME/SCLERODERMA AUTOANTIGEN 1"/>
    <property type="match status" value="1"/>
</dbReference>
<protein>
    <submittedName>
        <fullName evidence="1">Uncharacterized protein</fullName>
    </submittedName>
</protein>
<dbReference type="Proteomes" id="UP000728185">
    <property type="component" value="Unassembled WGS sequence"/>
</dbReference>
<dbReference type="OrthoDB" id="28939at2759"/>
<dbReference type="EMBL" id="LUCM01011761">
    <property type="protein sequence ID" value="KAA0183495.1"/>
    <property type="molecule type" value="Genomic_DNA"/>
</dbReference>
<gene>
    <name evidence="1" type="ORF">FBUS_00711</name>
</gene>
<dbReference type="InterPro" id="IPR009563">
    <property type="entry name" value="SSSCA1"/>
</dbReference>
<dbReference type="AlphaFoldDB" id="A0A8E0RIN7"/>
<evidence type="ECO:0000313" key="1">
    <source>
        <dbReference type="EMBL" id="KAA0183495.1"/>
    </source>
</evidence>
<name>A0A8E0RIN7_9TREM</name>
<sequence>MKRSSMSIMNELDVLRDLSEEEKQAIAAQQKRSDKISSLMGEYLLKGWRMLDESCPKCGTILFMQKSGKRYCVACSEVDADDQDSVSEKAAKVVKLHSPLRTSVEPSSVRSTAAGDYAAIPVTFKTRGPLPVEKSSISSQSSTIVNNLREKLVWCMSCLEESKSAEEIGQWAEAIRCLAEAADAVHRCSVPLV</sequence>
<keyword evidence="2" id="KW-1185">Reference proteome</keyword>
<dbReference type="InterPro" id="IPR051888">
    <property type="entry name" value="UPF0148_domain"/>
</dbReference>
<accession>A0A8E0RIN7</accession>
<organism evidence="1 2">
    <name type="scientific">Fasciolopsis buskii</name>
    <dbReference type="NCBI Taxonomy" id="27845"/>
    <lineage>
        <taxon>Eukaryota</taxon>
        <taxon>Metazoa</taxon>
        <taxon>Spiralia</taxon>
        <taxon>Lophotrochozoa</taxon>
        <taxon>Platyhelminthes</taxon>
        <taxon>Trematoda</taxon>
        <taxon>Digenea</taxon>
        <taxon>Plagiorchiida</taxon>
        <taxon>Echinostomata</taxon>
        <taxon>Echinostomatoidea</taxon>
        <taxon>Fasciolidae</taxon>
        <taxon>Fasciolopsis</taxon>
    </lineage>
</organism>
<dbReference type="Pfam" id="PF06677">
    <property type="entry name" value="Auto_anti-p27"/>
    <property type="match status" value="1"/>
</dbReference>
<dbReference type="PANTHER" id="PTHR16537:SF1">
    <property type="entry name" value="PROTEIN ZNRD2"/>
    <property type="match status" value="1"/>
</dbReference>